<keyword evidence="3" id="KW-0067">ATP-binding</keyword>
<sequence>MRFEIDNQTLNDLAIFNNGSNQKSVFNIFDKAVTIGGREKFRSIFNNPLTDAFEIQNRVDTFRYFQNASTELNIDKTSCDFAEFYLAQSNGSRHFPRMLGILQWIANRFYKEHEYYTIQQGVLNVLKLLDTVSKFTASNNIDILPMALKAIHLSITRVLDDKDFEIIRYLQQKQKLTSTDITRADYLFRHLKHDSIKTLLDIIYQLDVFISVSKQGELLGFRLPVINTQTQRGLRFEALFHPFIDKPVINDIEFDTDRNICFVTGTNMAGKSTLLKAMGVSVYLSQLGFPVPAAYMETSTFKGLITTINLSDNIQTGHSHFYSEVLRVKHVAQKLNESPELFVIFDELFRGTNVKDAYDASLLIISAFAGLKNTFFAISTHIVEVARDLENTSNINFKFMETSFENEVPAHSYKLKGGITDERLGLWIVKNEGIVELIDRAINKSL</sequence>
<evidence type="ECO:0000259" key="6">
    <source>
        <dbReference type="SMART" id="SM00534"/>
    </source>
</evidence>
<reference evidence="7" key="2">
    <citation type="submission" date="2020-10" db="EMBL/GenBank/DDBJ databases">
        <title>Mucilaginibacter sp. nov., isolated from soil.</title>
        <authorList>
            <person name="Jeon C.O."/>
        </authorList>
    </citation>
    <scope>NUCLEOTIDE SEQUENCE</scope>
    <source>
        <strain evidence="7">R11</strain>
    </source>
</reference>
<reference evidence="7" key="1">
    <citation type="submission" date="2020-01" db="EMBL/GenBank/DDBJ databases">
        <authorList>
            <person name="Seo Y.L."/>
        </authorList>
    </citation>
    <scope>NUCLEOTIDE SEQUENCE</scope>
    <source>
        <strain evidence="7">R11</strain>
    </source>
</reference>
<keyword evidence="5" id="KW-0234">DNA repair</keyword>
<dbReference type="Proteomes" id="UP000638732">
    <property type="component" value="Unassembled WGS sequence"/>
</dbReference>
<dbReference type="InterPro" id="IPR000432">
    <property type="entry name" value="DNA_mismatch_repair_MutS_C"/>
</dbReference>
<dbReference type="InterPro" id="IPR007696">
    <property type="entry name" value="DNA_mismatch_repair_MutS_core"/>
</dbReference>
<dbReference type="SUPFAM" id="SSF52540">
    <property type="entry name" value="P-loop containing nucleoside triphosphate hydrolases"/>
    <property type="match status" value="1"/>
</dbReference>
<organism evidence="7 8">
    <name type="scientific">Mucilaginibacter agri</name>
    <dbReference type="NCBI Taxonomy" id="2695265"/>
    <lineage>
        <taxon>Bacteria</taxon>
        <taxon>Pseudomonadati</taxon>
        <taxon>Bacteroidota</taxon>
        <taxon>Sphingobacteriia</taxon>
        <taxon>Sphingobacteriales</taxon>
        <taxon>Sphingobacteriaceae</taxon>
        <taxon>Mucilaginibacter</taxon>
    </lineage>
</organism>
<dbReference type="InterPro" id="IPR036187">
    <property type="entry name" value="DNA_mismatch_repair_MutS_sf"/>
</dbReference>
<dbReference type="SMART" id="SM00534">
    <property type="entry name" value="MUTSac"/>
    <property type="match status" value="1"/>
</dbReference>
<dbReference type="PANTHER" id="PTHR11361">
    <property type="entry name" value="DNA MISMATCH REPAIR PROTEIN MUTS FAMILY MEMBER"/>
    <property type="match status" value="1"/>
</dbReference>
<dbReference type="Gene3D" id="3.40.50.300">
    <property type="entry name" value="P-loop containing nucleotide triphosphate hydrolases"/>
    <property type="match status" value="1"/>
</dbReference>
<gene>
    <name evidence="7" type="ORF">GSY63_17965</name>
</gene>
<dbReference type="InterPro" id="IPR045076">
    <property type="entry name" value="MutS"/>
</dbReference>
<protein>
    <recommendedName>
        <fullName evidence="6">DNA mismatch repair proteins mutS family domain-containing protein</fullName>
    </recommendedName>
</protein>
<evidence type="ECO:0000313" key="7">
    <source>
        <dbReference type="EMBL" id="NCD71257.1"/>
    </source>
</evidence>
<evidence type="ECO:0000256" key="4">
    <source>
        <dbReference type="ARBA" id="ARBA00023125"/>
    </source>
</evidence>
<evidence type="ECO:0000313" key="8">
    <source>
        <dbReference type="Proteomes" id="UP000638732"/>
    </source>
</evidence>
<dbReference type="InterPro" id="IPR027417">
    <property type="entry name" value="P-loop_NTPase"/>
</dbReference>
<evidence type="ECO:0000256" key="2">
    <source>
        <dbReference type="ARBA" id="ARBA00022741"/>
    </source>
</evidence>
<accession>A0A966DVA3</accession>
<keyword evidence="2" id="KW-0547">Nucleotide-binding</keyword>
<evidence type="ECO:0000256" key="3">
    <source>
        <dbReference type="ARBA" id="ARBA00022840"/>
    </source>
</evidence>
<evidence type="ECO:0000256" key="1">
    <source>
        <dbReference type="ARBA" id="ARBA00006271"/>
    </source>
</evidence>
<feature type="domain" description="DNA mismatch repair proteins mutS family" evidence="6">
    <location>
        <begin position="258"/>
        <end position="446"/>
    </location>
</feature>
<dbReference type="GO" id="GO:0005524">
    <property type="term" value="F:ATP binding"/>
    <property type="evidence" value="ECO:0007669"/>
    <property type="project" value="UniProtKB-KW"/>
</dbReference>
<evidence type="ECO:0000256" key="5">
    <source>
        <dbReference type="ARBA" id="ARBA00023204"/>
    </source>
</evidence>
<name>A0A966DVA3_9SPHI</name>
<dbReference type="Gene3D" id="1.10.1420.10">
    <property type="match status" value="1"/>
</dbReference>
<proteinExistence type="inferred from homology"/>
<keyword evidence="4" id="KW-0238">DNA-binding</keyword>
<comment type="caution">
    <text evidence="7">The sequence shown here is derived from an EMBL/GenBank/DDBJ whole genome shotgun (WGS) entry which is preliminary data.</text>
</comment>
<dbReference type="AlphaFoldDB" id="A0A966DVA3"/>
<dbReference type="RefSeq" id="WP_166587225.1">
    <property type="nucleotide sequence ID" value="NZ_WWEO01000044.1"/>
</dbReference>
<dbReference type="GO" id="GO:0030983">
    <property type="term" value="F:mismatched DNA binding"/>
    <property type="evidence" value="ECO:0007669"/>
    <property type="project" value="InterPro"/>
</dbReference>
<keyword evidence="5" id="KW-0227">DNA damage</keyword>
<dbReference type="GO" id="GO:0140664">
    <property type="term" value="F:ATP-dependent DNA damage sensor activity"/>
    <property type="evidence" value="ECO:0007669"/>
    <property type="project" value="InterPro"/>
</dbReference>
<dbReference type="Pfam" id="PF05192">
    <property type="entry name" value="MutS_III"/>
    <property type="match status" value="1"/>
</dbReference>
<dbReference type="EMBL" id="WWEO01000044">
    <property type="protein sequence ID" value="NCD71257.1"/>
    <property type="molecule type" value="Genomic_DNA"/>
</dbReference>
<dbReference type="PANTHER" id="PTHR11361:SF34">
    <property type="entry name" value="DNA MISMATCH REPAIR PROTEIN MSH1, MITOCHONDRIAL"/>
    <property type="match status" value="1"/>
</dbReference>
<comment type="similarity">
    <text evidence="1">Belongs to the DNA mismatch repair MutS family.</text>
</comment>
<dbReference type="SUPFAM" id="SSF48334">
    <property type="entry name" value="DNA repair protein MutS, domain III"/>
    <property type="match status" value="1"/>
</dbReference>
<dbReference type="Pfam" id="PF00488">
    <property type="entry name" value="MutS_V"/>
    <property type="match status" value="1"/>
</dbReference>
<dbReference type="GO" id="GO:0006298">
    <property type="term" value="P:mismatch repair"/>
    <property type="evidence" value="ECO:0007669"/>
    <property type="project" value="InterPro"/>
</dbReference>
<keyword evidence="8" id="KW-1185">Reference proteome</keyword>